<evidence type="ECO:0000256" key="3">
    <source>
        <dbReference type="ARBA" id="ARBA00004906"/>
    </source>
</evidence>
<dbReference type="FunFam" id="2.20.25.20:FF:000004">
    <property type="entry name" value="RBR-type E3 ubiquitin transferase"/>
    <property type="match status" value="1"/>
</dbReference>
<evidence type="ECO:0000256" key="8">
    <source>
        <dbReference type="ARBA" id="ARBA00022737"/>
    </source>
</evidence>
<dbReference type="CDD" id="cd20355">
    <property type="entry name" value="Rcat_RBR_RNF19"/>
    <property type="match status" value="1"/>
</dbReference>
<reference evidence="18" key="1">
    <citation type="submission" date="2015-11" db="EMBL/GenBank/DDBJ databases">
        <title>De novo transcriptome assembly of four potential Pierce s Disease insect vectors from Arizona vineyards.</title>
        <authorList>
            <person name="Tassone E.E."/>
        </authorList>
    </citation>
    <scope>NUCLEOTIDE SEQUENCE</scope>
</reference>
<keyword evidence="10" id="KW-0833">Ubl conjugation pathway</keyword>
<dbReference type="AlphaFoldDB" id="A0A1B6GSC8"/>
<sequence length="570" mass="60960">MVPMHPNDIRMILNDKSQYEKYEDFMVRRVLAVDPDTRWCPAPDCSYAVIATGCASCPKIKCERPGCDSYFCYHCKAAWHPNQTCDAARAQRSPNVRSSSVSFSQDSQHRDDIKPCPSCQVLIVKMDDGSCNHMTCAVCGTEFCWLCMKEITDLHYLSPSGCTFWGKKPWSRKKKILWQLGTLVGAPVGIGLVAGIAVPAIIIGIPVWVGRKLYTKYEHANKHKRNLYIAAGVTASVLVSPVLAGLAVGIGVPILLFYVYGVVPVSLCRSGGCGVTTSGAGVRFDFDDENDLMGVINTKPTDADTVSHPGGNPSIGEASLSLGSGSQLEREADRESASMVALAGSIISSLPGGHRLEVQADVASNQRFSLWSETTSAATSVSEKSLADDGGASTRALAGSVLNFKVDGGSLSNYRGLSTDTPVDSVSMRSDANMSLSSLEELASGLMRKVARRKLPADSGEDGGSERVRFDDHVSFIEAERGHCKVTKKHSGSSTDSVTSSSRPSISAVSSLRSLFFHSSESARADMSRPTTSKGESSRPVSAKVDTPPCLPVIPEPLTADHVTISIPEP</sequence>
<dbReference type="Gene3D" id="1.20.120.1750">
    <property type="match status" value="1"/>
</dbReference>
<dbReference type="InterPro" id="IPR031127">
    <property type="entry name" value="E3_UB_ligase_RBR"/>
</dbReference>
<evidence type="ECO:0000256" key="6">
    <source>
        <dbReference type="ARBA" id="ARBA00022692"/>
    </source>
</evidence>
<feature type="region of interest" description="Disordered" evidence="15">
    <location>
        <begin position="299"/>
        <end position="328"/>
    </location>
</feature>
<dbReference type="GO" id="GO:0061630">
    <property type="term" value="F:ubiquitin protein ligase activity"/>
    <property type="evidence" value="ECO:0007669"/>
    <property type="project" value="UniProtKB-EC"/>
</dbReference>
<evidence type="ECO:0000256" key="12">
    <source>
        <dbReference type="ARBA" id="ARBA00022989"/>
    </source>
</evidence>
<dbReference type="InterPro" id="IPR002867">
    <property type="entry name" value="IBR_dom"/>
</dbReference>
<comment type="catalytic activity">
    <reaction evidence="1">
        <text>[E2 ubiquitin-conjugating enzyme]-S-ubiquitinyl-L-cysteine + [acceptor protein]-L-lysine = [E2 ubiquitin-conjugating enzyme]-L-cysteine + [acceptor protein]-N(6)-ubiquitinyl-L-lysine.</text>
        <dbReference type="EC" id="2.3.2.31"/>
    </reaction>
</comment>
<feature type="compositionally biased region" description="Low complexity" evidence="15">
    <location>
        <begin position="492"/>
        <end position="504"/>
    </location>
</feature>
<evidence type="ECO:0000256" key="16">
    <source>
        <dbReference type="SAM" id="Phobius"/>
    </source>
</evidence>
<keyword evidence="11" id="KW-0862">Zinc</keyword>
<evidence type="ECO:0000256" key="2">
    <source>
        <dbReference type="ARBA" id="ARBA00004141"/>
    </source>
</evidence>
<keyword evidence="12 16" id="KW-1133">Transmembrane helix</keyword>
<evidence type="ECO:0000256" key="13">
    <source>
        <dbReference type="ARBA" id="ARBA00023136"/>
    </source>
</evidence>
<comment type="pathway">
    <text evidence="3">Protein modification; protein ubiquitination.</text>
</comment>
<keyword evidence="13 16" id="KW-0472">Membrane</keyword>
<evidence type="ECO:0000256" key="11">
    <source>
        <dbReference type="ARBA" id="ARBA00022833"/>
    </source>
</evidence>
<evidence type="ECO:0000256" key="1">
    <source>
        <dbReference type="ARBA" id="ARBA00001798"/>
    </source>
</evidence>
<keyword evidence="8" id="KW-0677">Repeat</keyword>
<feature type="domain" description="RING-type" evidence="17">
    <location>
        <begin position="1"/>
        <end position="166"/>
    </location>
</feature>
<dbReference type="PANTHER" id="PTHR11685">
    <property type="entry name" value="RBR FAMILY RING FINGER AND IBR DOMAIN-CONTAINING"/>
    <property type="match status" value="1"/>
</dbReference>
<dbReference type="CDD" id="cd20338">
    <property type="entry name" value="BRcat_RBR_RNF19"/>
    <property type="match status" value="1"/>
</dbReference>
<evidence type="ECO:0000313" key="18">
    <source>
        <dbReference type="EMBL" id="JAS65322.1"/>
    </source>
</evidence>
<dbReference type="SMART" id="SM00647">
    <property type="entry name" value="IBR"/>
    <property type="match status" value="2"/>
</dbReference>
<feature type="region of interest" description="Disordered" evidence="15">
    <location>
        <begin position="485"/>
        <end position="504"/>
    </location>
</feature>
<dbReference type="Pfam" id="PF22191">
    <property type="entry name" value="IBR_1"/>
    <property type="match status" value="1"/>
</dbReference>
<evidence type="ECO:0000256" key="14">
    <source>
        <dbReference type="ARBA" id="ARBA00061087"/>
    </source>
</evidence>
<proteinExistence type="inferred from homology"/>
<evidence type="ECO:0000256" key="5">
    <source>
        <dbReference type="ARBA" id="ARBA00022679"/>
    </source>
</evidence>
<evidence type="ECO:0000256" key="4">
    <source>
        <dbReference type="ARBA" id="ARBA00012251"/>
    </source>
</evidence>
<keyword evidence="5" id="KW-0808">Transferase</keyword>
<protein>
    <recommendedName>
        <fullName evidence="4">RBR-type E3 ubiquitin transferase</fullName>
        <ecNumber evidence="4">2.3.2.31</ecNumber>
    </recommendedName>
</protein>
<dbReference type="GO" id="GO:0008270">
    <property type="term" value="F:zinc ion binding"/>
    <property type="evidence" value="ECO:0007669"/>
    <property type="project" value="UniProtKB-KW"/>
</dbReference>
<dbReference type="SUPFAM" id="SSF57850">
    <property type="entry name" value="RING/U-box"/>
    <property type="match status" value="2"/>
</dbReference>
<dbReference type="FunFam" id="1.20.120.1750:FF:000001">
    <property type="entry name" value="RBR-type E3 ubiquitin transferase"/>
    <property type="match status" value="1"/>
</dbReference>
<evidence type="ECO:0000256" key="15">
    <source>
        <dbReference type="SAM" id="MobiDB-lite"/>
    </source>
</evidence>
<comment type="similarity">
    <text evidence="14">Belongs to the RBR family. RNF19 subfamily.</text>
</comment>
<dbReference type="GO" id="GO:0016020">
    <property type="term" value="C:membrane"/>
    <property type="evidence" value="ECO:0007669"/>
    <property type="project" value="UniProtKB-SubCell"/>
</dbReference>
<dbReference type="Pfam" id="PF01485">
    <property type="entry name" value="IBR"/>
    <property type="match status" value="1"/>
</dbReference>
<dbReference type="PROSITE" id="PS51873">
    <property type="entry name" value="TRIAD"/>
    <property type="match status" value="1"/>
</dbReference>
<feature type="region of interest" description="Disordered" evidence="15">
    <location>
        <begin position="521"/>
        <end position="570"/>
    </location>
</feature>
<comment type="subcellular location">
    <subcellularLocation>
        <location evidence="2">Membrane</location>
        <topology evidence="2">Multi-pass membrane protein</topology>
    </subcellularLocation>
</comment>
<dbReference type="EMBL" id="GECZ01004447">
    <property type="protein sequence ID" value="JAS65322.1"/>
    <property type="molecule type" value="Transcribed_RNA"/>
</dbReference>
<feature type="transmembrane region" description="Helical" evidence="16">
    <location>
        <begin position="229"/>
        <end position="260"/>
    </location>
</feature>
<keyword evidence="7" id="KW-0479">Metal-binding</keyword>
<evidence type="ECO:0000256" key="10">
    <source>
        <dbReference type="ARBA" id="ARBA00022786"/>
    </source>
</evidence>
<dbReference type="GO" id="GO:0016567">
    <property type="term" value="P:protein ubiquitination"/>
    <property type="evidence" value="ECO:0007669"/>
    <property type="project" value="InterPro"/>
</dbReference>
<accession>A0A1B6GSC8</accession>
<evidence type="ECO:0000259" key="17">
    <source>
        <dbReference type="PROSITE" id="PS51873"/>
    </source>
</evidence>
<gene>
    <name evidence="18" type="ORF">g.27264</name>
</gene>
<dbReference type="InterPro" id="IPR044066">
    <property type="entry name" value="TRIAD_supradom"/>
</dbReference>
<feature type="transmembrane region" description="Helical" evidence="16">
    <location>
        <begin position="176"/>
        <end position="209"/>
    </location>
</feature>
<name>A0A1B6GSC8_9HEMI</name>
<dbReference type="EC" id="2.3.2.31" evidence="4"/>
<dbReference type="Gene3D" id="2.20.25.20">
    <property type="match status" value="1"/>
</dbReference>
<keyword evidence="6 16" id="KW-0812">Transmembrane</keyword>
<evidence type="ECO:0000256" key="7">
    <source>
        <dbReference type="ARBA" id="ARBA00022723"/>
    </source>
</evidence>
<organism evidence="18">
    <name type="scientific">Cuerna arida</name>
    <dbReference type="NCBI Taxonomy" id="1464854"/>
    <lineage>
        <taxon>Eukaryota</taxon>
        <taxon>Metazoa</taxon>
        <taxon>Ecdysozoa</taxon>
        <taxon>Arthropoda</taxon>
        <taxon>Hexapoda</taxon>
        <taxon>Insecta</taxon>
        <taxon>Pterygota</taxon>
        <taxon>Neoptera</taxon>
        <taxon>Paraneoptera</taxon>
        <taxon>Hemiptera</taxon>
        <taxon>Auchenorrhyncha</taxon>
        <taxon>Membracoidea</taxon>
        <taxon>Cicadellidae</taxon>
        <taxon>Cicadellinae</taxon>
        <taxon>Proconiini</taxon>
        <taxon>Cuerna</taxon>
    </lineage>
</organism>
<evidence type="ECO:0000256" key="9">
    <source>
        <dbReference type="ARBA" id="ARBA00022771"/>
    </source>
</evidence>
<keyword evidence="9" id="KW-0863">Zinc-finger</keyword>